<dbReference type="InterPro" id="IPR052940">
    <property type="entry name" value="Carb_Esterase_6"/>
</dbReference>
<dbReference type="RefSeq" id="WP_217633378.1">
    <property type="nucleotide sequence ID" value="NZ_FNNJ01000001.1"/>
</dbReference>
<evidence type="ECO:0000313" key="4">
    <source>
        <dbReference type="Proteomes" id="UP000199595"/>
    </source>
</evidence>
<dbReference type="Gene3D" id="3.40.50.1110">
    <property type="entry name" value="SGNH hydrolase"/>
    <property type="match status" value="1"/>
</dbReference>
<dbReference type="SUPFAM" id="SSF52266">
    <property type="entry name" value="SGNH hydrolase"/>
    <property type="match status" value="1"/>
</dbReference>
<dbReference type="STRING" id="762486.SAMN05444411_101648"/>
<name>A0A1H2T8H2_9FLAO</name>
<dbReference type="Proteomes" id="UP000199595">
    <property type="component" value="Unassembled WGS sequence"/>
</dbReference>
<dbReference type="InterPro" id="IPR005181">
    <property type="entry name" value="SASA"/>
</dbReference>
<dbReference type="GO" id="GO:0016788">
    <property type="term" value="F:hydrolase activity, acting on ester bonds"/>
    <property type="evidence" value="ECO:0007669"/>
    <property type="project" value="UniProtKB-ARBA"/>
</dbReference>
<dbReference type="PANTHER" id="PTHR31988">
    <property type="entry name" value="ESTERASE, PUTATIVE (DUF303)-RELATED"/>
    <property type="match status" value="1"/>
</dbReference>
<accession>A0A1H2T8H2</accession>
<dbReference type="InterPro" id="IPR036514">
    <property type="entry name" value="SGNH_hydro_sf"/>
</dbReference>
<reference evidence="3 4" key="1">
    <citation type="submission" date="2016-10" db="EMBL/GenBank/DDBJ databases">
        <authorList>
            <person name="de Groot N.N."/>
        </authorList>
    </citation>
    <scope>NUCLEOTIDE SEQUENCE [LARGE SCALE GENOMIC DNA]</scope>
    <source>
        <strain evidence="3 4">DSM 24956</strain>
    </source>
</reference>
<evidence type="ECO:0000259" key="2">
    <source>
        <dbReference type="Pfam" id="PF03629"/>
    </source>
</evidence>
<keyword evidence="1" id="KW-0378">Hydrolase</keyword>
<organism evidence="3 4">
    <name type="scientific">Lutibacter oricola</name>
    <dbReference type="NCBI Taxonomy" id="762486"/>
    <lineage>
        <taxon>Bacteria</taxon>
        <taxon>Pseudomonadati</taxon>
        <taxon>Bacteroidota</taxon>
        <taxon>Flavobacteriia</taxon>
        <taxon>Flavobacteriales</taxon>
        <taxon>Flavobacteriaceae</taxon>
        <taxon>Lutibacter</taxon>
    </lineage>
</organism>
<evidence type="ECO:0000256" key="1">
    <source>
        <dbReference type="ARBA" id="ARBA00022801"/>
    </source>
</evidence>
<gene>
    <name evidence="3" type="ORF">SAMN05444411_101648</name>
</gene>
<dbReference type="Pfam" id="PF03629">
    <property type="entry name" value="SASA"/>
    <property type="match status" value="1"/>
</dbReference>
<protein>
    <recommendedName>
        <fullName evidence="2">Sialate O-acetylesterase domain-containing protein</fullName>
    </recommendedName>
</protein>
<sequence>MKNIKNILFIGLVLITMNTYSQDKNFHIYLCFGQSNMEGSATIEEQDKVGNKRFKVLQSLDCDNLGYKKNEWRTATPPLSQCYVGLSPADYFGRTMVKNLPDSIKVGVINVAVGGSDIRMFDKDLYKDYLETYPEDWFTKKIDDYGRNPYRHFITLAKETQKVGVIKGILLHQGETNQDDENWPKYVKAVYENMLKDLNLNAKDVPLLAGEVVHEEQKGVCASMNPIINKLPEVVPTAYVISSKGCEVRDDMVHFNSKGVRELGKRYAEKMLELKGIFCNTKKKSCCPSKIK</sequence>
<dbReference type="PANTHER" id="PTHR31988:SF19">
    <property type="entry name" value="9-O-ACETYL-N-ACETYLNEURAMINIC ACID DEACETYLASE-RELATED"/>
    <property type="match status" value="1"/>
</dbReference>
<dbReference type="EMBL" id="FNNJ01000001">
    <property type="protein sequence ID" value="SDW40246.1"/>
    <property type="molecule type" value="Genomic_DNA"/>
</dbReference>
<keyword evidence="4" id="KW-1185">Reference proteome</keyword>
<proteinExistence type="predicted"/>
<feature type="domain" description="Sialate O-acetylesterase" evidence="2">
    <location>
        <begin position="26"/>
        <end position="272"/>
    </location>
</feature>
<dbReference type="AlphaFoldDB" id="A0A1H2T8H2"/>
<evidence type="ECO:0000313" key="3">
    <source>
        <dbReference type="EMBL" id="SDW40246.1"/>
    </source>
</evidence>